<gene>
    <name evidence="2" type="ORF">LSALG_LOCUS11590</name>
</gene>
<feature type="compositionally biased region" description="Basic and acidic residues" evidence="1">
    <location>
        <begin position="61"/>
        <end position="79"/>
    </location>
</feature>
<reference evidence="2" key="1">
    <citation type="submission" date="2023-04" db="EMBL/GenBank/DDBJ databases">
        <authorList>
            <person name="Vijverberg K."/>
            <person name="Xiong W."/>
            <person name="Schranz E."/>
        </authorList>
    </citation>
    <scope>NUCLEOTIDE SEQUENCE</scope>
</reference>
<keyword evidence="3" id="KW-1185">Reference proteome</keyword>
<proteinExistence type="predicted"/>
<evidence type="ECO:0000313" key="2">
    <source>
        <dbReference type="EMBL" id="CAI9271319.1"/>
    </source>
</evidence>
<evidence type="ECO:0000313" key="3">
    <source>
        <dbReference type="Proteomes" id="UP001177003"/>
    </source>
</evidence>
<sequence>MAGCHGGFSRLSFDGTHSHTPLHNKPQTQPPSPGGVRRTEIPQKVVTRSLRRRRAQPGVARLERRGDVTRSDDNDTHEDGSVLLLSTYCDVILRGSFNSISNTTGNKDVRGWLRRRLAMAL</sequence>
<accession>A0AA35Y8L2</accession>
<protein>
    <submittedName>
        <fullName evidence="2">Uncharacterized protein</fullName>
    </submittedName>
</protein>
<dbReference type="EMBL" id="OX465078">
    <property type="protein sequence ID" value="CAI9271319.1"/>
    <property type="molecule type" value="Genomic_DNA"/>
</dbReference>
<feature type="region of interest" description="Disordered" evidence="1">
    <location>
        <begin position="1"/>
        <end position="79"/>
    </location>
</feature>
<organism evidence="2 3">
    <name type="scientific">Lactuca saligna</name>
    <name type="common">Willowleaf lettuce</name>
    <dbReference type="NCBI Taxonomy" id="75948"/>
    <lineage>
        <taxon>Eukaryota</taxon>
        <taxon>Viridiplantae</taxon>
        <taxon>Streptophyta</taxon>
        <taxon>Embryophyta</taxon>
        <taxon>Tracheophyta</taxon>
        <taxon>Spermatophyta</taxon>
        <taxon>Magnoliopsida</taxon>
        <taxon>eudicotyledons</taxon>
        <taxon>Gunneridae</taxon>
        <taxon>Pentapetalae</taxon>
        <taxon>asterids</taxon>
        <taxon>campanulids</taxon>
        <taxon>Asterales</taxon>
        <taxon>Asteraceae</taxon>
        <taxon>Cichorioideae</taxon>
        <taxon>Cichorieae</taxon>
        <taxon>Lactucinae</taxon>
        <taxon>Lactuca</taxon>
    </lineage>
</organism>
<feature type="compositionally biased region" description="Polar residues" evidence="1">
    <location>
        <begin position="18"/>
        <end position="27"/>
    </location>
</feature>
<dbReference type="AlphaFoldDB" id="A0AA35Y8L2"/>
<evidence type="ECO:0000256" key="1">
    <source>
        <dbReference type="SAM" id="MobiDB-lite"/>
    </source>
</evidence>
<name>A0AA35Y8L2_LACSI</name>
<dbReference type="Proteomes" id="UP001177003">
    <property type="component" value="Chromosome 2"/>
</dbReference>